<evidence type="ECO:0000313" key="10">
    <source>
        <dbReference type="EMBL" id="CZR10094.1"/>
    </source>
</evidence>
<dbReference type="AlphaFoldDB" id="A0A143ZCR2"/>
<dbReference type="PANTHER" id="PTHR34390:SF1">
    <property type="entry name" value="SUCCINATE TRANSPORTER SUBUNIT YJJB-RELATED"/>
    <property type="match status" value="1"/>
</dbReference>
<evidence type="ECO:0000313" key="11">
    <source>
        <dbReference type="EMBL" id="SEJ92185.1"/>
    </source>
</evidence>
<gene>
    <name evidence="11" type="ORF">SAMN05216375_1392</name>
    <name evidence="10" type="ORF">TR210_2856</name>
</gene>
<dbReference type="EMBL" id="FNYT01000039">
    <property type="protein sequence ID" value="SEJ92185.1"/>
    <property type="molecule type" value="Genomic_DNA"/>
</dbReference>
<evidence type="ECO:0000256" key="1">
    <source>
        <dbReference type="ARBA" id="ARBA00004651"/>
    </source>
</evidence>
<dbReference type="EMBL" id="FJNB01000032">
    <property type="protein sequence ID" value="CZR10094.1"/>
    <property type="molecule type" value="Genomic_DNA"/>
</dbReference>
<evidence type="ECO:0000256" key="5">
    <source>
        <dbReference type="ARBA" id="ARBA00022989"/>
    </source>
</evidence>
<accession>A0A143ZCR2</accession>
<dbReference type="InterPro" id="IPR024528">
    <property type="entry name" value="ThrE_2"/>
</dbReference>
<keyword evidence="4 8" id="KW-0812">Transmembrane</keyword>
<dbReference type="PANTHER" id="PTHR34390">
    <property type="entry name" value="UPF0442 PROTEIN YJJB-RELATED"/>
    <property type="match status" value="1"/>
</dbReference>
<evidence type="ECO:0000256" key="8">
    <source>
        <dbReference type="SAM" id="Phobius"/>
    </source>
</evidence>
<reference evidence="11 13" key="2">
    <citation type="submission" date="2016-10" db="EMBL/GenBank/DDBJ databases">
        <authorList>
            <person name="Varghese N."/>
            <person name="Submissions S."/>
        </authorList>
    </citation>
    <scope>NUCLEOTIDE SEQUENCE [LARGE SCALE GENOMIC DNA]</scope>
    <source>
        <strain evidence="11 13">DSM 22150</strain>
    </source>
</reference>
<feature type="transmembrane region" description="Helical" evidence="8">
    <location>
        <begin position="80"/>
        <end position="98"/>
    </location>
</feature>
<keyword evidence="2" id="KW-1003">Cell membrane</keyword>
<evidence type="ECO:0000313" key="12">
    <source>
        <dbReference type="Proteomes" id="UP000076878"/>
    </source>
</evidence>
<sequence length="154" mass="16654">MNLLEIILEMLIAFVAVYFIAITLEAPKRTLRYGALGGALGWGVYLVGLSFLDIVGATFLASLFIAWIAHLFARLLKTPVTIYFIPAFIALVPGAGVYQSVYSFINKEYAAAQQHLILTLQISGAIALAIFIVDSIFGVLARIKAAKETKSAAD</sequence>
<dbReference type="Proteomes" id="UP000199280">
    <property type="component" value="Unassembled WGS sequence"/>
</dbReference>
<dbReference type="RefSeq" id="WP_084254041.1">
    <property type="nucleotide sequence ID" value="NZ_FJNB01000032.1"/>
</dbReference>
<organism evidence="10 12">
    <name type="scientific">Trichococcus ilyis</name>
    <dbReference type="NCBI Taxonomy" id="640938"/>
    <lineage>
        <taxon>Bacteria</taxon>
        <taxon>Bacillati</taxon>
        <taxon>Bacillota</taxon>
        <taxon>Bacilli</taxon>
        <taxon>Lactobacillales</taxon>
        <taxon>Carnobacteriaceae</taxon>
        <taxon>Trichococcus</taxon>
    </lineage>
</organism>
<evidence type="ECO:0000259" key="9">
    <source>
        <dbReference type="Pfam" id="PF12821"/>
    </source>
</evidence>
<feature type="transmembrane region" description="Helical" evidence="8">
    <location>
        <begin position="6"/>
        <end position="24"/>
    </location>
</feature>
<dbReference type="GO" id="GO:0015744">
    <property type="term" value="P:succinate transport"/>
    <property type="evidence" value="ECO:0007669"/>
    <property type="project" value="TreeGrafter"/>
</dbReference>
<dbReference type="OrthoDB" id="9810047at2"/>
<evidence type="ECO:0000256" key="7">
    <source>
        <dbReference type="ARBA" id="ARBA00034125"/>
    </source>
</evidence>
<feature type="transmembrane region" description="Helical" evidence="8">
    <location>
        <begin position="118"/>
        <end position="141"/>
    </location>
</feature>
<evidence type="ECO:0000256" key="3">
    <source>
        <dbReference type="ARBA" id="ARBA00022519"/>
    </source>
</evidence>
<keyword evidence="6 8" id="KW-0472">Membrane</keyword>
<evidence type="ECO:0000256" key="4">
    <source>
        <dbReference type="ARBA" id="ARBA00022692"/>
    </source>
</evidence>
<keyword evidence="5 8" id="KW-1133">Transmembrane helix</keyword>
<feature type="domain" description="Threonine/Serine exporter ThrE" evidence="9">
    <location>
        <begin position="10"/>
        <end position="136"/>
    </location>
</feature>
<dbReference type="Proteomes" id="UP000076878">
    <property type="component" value="Unassembled WGS sequence"/>
</dbReference>
<comment type="subcellular location">
    <subcellularLocation>
        <location evidence="1">Cell membrane</location>
        <topology evidence="1">Multi-pass membrane protein</topology>
    </subcellularLocation>
</comment>
<proteinExistence type="inferred from homology"/>
<reference evidence="10 12" key="1">
    <citation type="submission" date="2016-02" db="EMBL/GenBank/DDBJ databases">
        <authorList>
            <person name="Wen L."/>
            <person name="He K."/>
            <person name="Yang H."/>
        </authorList>
    </citation>
    <scope>NUCLEOTIDE SEQUENCE [LARGE SCALE GENOMIC DNA]</scope>
    <source>
        <strain evidence="10">Trichococcus_R210</strain>
    </source>
</reference>
<evidence type="ECO:0000313" key="13">
    <source>
        <dbReference type="Proteomes" id="UP000199280"/>
    </source>
</evidence>
<dbReference type="GO" id="GO:0005886">
    <property type="term" value="C:plasma membrane"/>
    <property type="evidence" value="ECO:0007669"/>
    <property type="project" value="UniProtKB-SubCell"/>
</dbReference>
<evidence type="ECO:0000256" key="6">
    <source>
        <dbReference type="ARBA" id="ARBA00023136"/>
    </source>
</evidence>
<keyword evidence="3" id="KW-0997">Cell inner membrane</keyword>
<feature type="transmembrane region" description="Helical" evidence="8">
    <location>
        <begin position="54"/>
        <end position="73"/>
    </location>
</feature>
<dbReference type="STRING" id="640938.TR210_2856"/>
<dbReference type="Pfam" id="PF12821">
    <property type="entry name" value="ThrE_2"/>
    <property type="match status" value="1"/>
</dbReference>
<comment type="similarity">
    <text evidence="7">Belongs to the ThrE exporter (TC 2.A.79) family.</text>
</comment>
<name>A0A143ZCR2_9LACT</name>
<evidence type="ECO:0000256" key="2">
    <source>
        <dbReference type="ARBA" id="ARBA00022475"/>
    </source>
</evidence>
<dbReference type="InterPro" id="IPR050539">
    <property type="entry name" value="ThrE_Dicarb/AminoAcid_Exp"/>
</dbReference>
<protein>
    <submittedName>
        <fullName evidence="11">Uncharacterized membrane protein YjjB, DUF3815 family</fullName>
    </submittedName>
</protein>
<keyword evidence="13" id="KW-1185">Reference proteome</keyword>